<dbReference type="Proteomes" id="UP000268094">
    <property type="component" value="Unassembled WGS sequence"/>
</dbReference>
<proteinExistence type="predicted"/>
<dbReference type="AlphaFoldDB" id="A0A3A8J290"/>
<accession>A0A3A8J290</accession>
<dbReference type="OrthoDB" id="5381973at2"/>
<comment type="caution">
    <text evidence="1">The sequence shown here is derived from an EMBL/GenBank/DDBJ whole genome shotgun (WGS) entry which is preliminary data.</text>
</comment>
<protein>
    <submittedName>
        <fullName evidence="1">Uncharacterized protein</fullName>
    </submittedName>
</protein>
<keyword evidence="2" id="KW-1185">Reference proteome</keyword>
<sequence>MVAACLFAADAGAREPVTLPELQTLGSQKAWAELLERAEDLPAPQRTDAWRALVTDAAAADVESIPPSDKEPFAASQRARALGQRYAFLPKAPRFTTARDQGARKDLQRCLELDRRGCIDTFLELTPDMGPEAALQAAHLVKQGHFAYVAMPLFALAVGGGKDVSACKDTALAETVIAALGLPKEDPRAAQARKVAFEGCWSALGPKLKAATVGASSYFLANTCQPMRARKALTELQDELCKDEEL</sequence>
<evidence type="ECO:0000313" key="2">
    <source>
        <dbReference type="Proteomes" id="UP000268094"/>
    </source>
</evidence>
<dbReference type="EMBL" id="RAVZ01000120">
    <property type="protein sequence ID" value="RKG86100.1"/>
    <property type="molecule type" value="Genomic_DNA"/>
</dbReference>
<name>A0A3A8J290_9BACT</name>
<organism evidence="1 2">
    <name type="scientific">Corallococcus terminator</name>
    <dbReference type="NCBI Taxonomy" id="2316733"/>
    <lineage>
        <taxon>Bacteria</taxon>
        <taxon>Pseudomonadati</taxon>
        <taxon>Myxococcota</taxon>
        <taxon>Myxococcia</taxon>
        <taxon>Myxococcales</taxon>
        <taxon>Cystobacterineae</taxon>
        <taxon>Myxococcaceae</taxon>
        <taxon>Corallococcus</taxon>
    </lineage>
</organism>
<reference evidence="2" key="1">
    <citation type="submission" date="2018-09" db="EMBL/GenBank/DDBJ databases">
        <authorList>
            <person name="Livingstone P.G."/>
            <person name="Whitworth D.E."/>
        </authorList>
    </citation>
    <scope>NUCLEOTIDE SEQUENCE [LARGE SCALE GENOMIC DNA]</scope>
    <source>
        <strain evidence="2">CA054A</strain>
    </source>
</reference>
<evidence type="ECO:0000313" key="1">
    <source>
        <dbReference type="EMBL" id="RKG86100.1"/>
    </source>
</evidence>
<gene>
    <name evidence="1" type="ORF">D7V88_18535</name>
</gene>